<proteinExistence type="predicted"/>
<dbReference type="EMBL" id="BPQJ01000042">
    <property type="protein sequence ID" value="GJD65571.1"/>
    <property type="molecule type" value="Genomic_DNA"/>
</dbReference>
<dbReference type="AlphaFoldDB" id="A0AA37HHC0"/>
<dbReference type="Proteomes" id="UP001055286">
    <property type="component" value="Unassembled WGS sequence"/>
</dbReference>
<feature type="region of interest" description="Disordered" evidence="1">
    <location>
        <begin position="1"/>
        <end position="33"/>
    </location>
</feature>
<name>A0AA37HHC0_9HYPH</name>
<comment type="caution">
    <text evidence="2">The sequence shown here is derived from an EMBL/GenBank/DDBJ whole genome shotgun (WGS) entry which is preliminary data.</text>
</comment>
<evidence type="ECO:0000313" key="2">
    <source>
        <dbReference type="EMBL" id="GJD65571.1"/>
    </source>
</evidence>
<evidence type="ECO:0000256" key="1">
    <source>
        <dbReference type="SAM" id="MobiDB-lite"/>
    </source>
</evidence>
<sequence length="406" mass="43987">MPSIHSEGRHDRVEWREGRAGSKERTPGLMKSHGDSSLVFGETPNGAIVHITEVASGLACGCRCPGCGAPLVARRGEHLDHHFGHYGSADGSGCATGPETALHKFAKECLARRLELVLPGWQETEGAGGKGYPGRALRLDEVVLEHRLSGIVPDVIARRGGRDLLVEFRVTHPCDATKIAKFVKLNVAAVEIDLSWAPRDVSRSGLEEAILTEAPRRWLHNPKLLLSNALRPARVDLPRPSAAVNAVSMARTYRTAHTEARASRSITMTASRLATDFPQAVGMAVPGIGCFTVSPSDWQAAILEQMIDRALAGGRPVITPADALRQLKQRGWLRSRFARLTTADAQALKQVDPSFALPAEAIKAWVRAAAHAGILIPAGGAERWTLWPNVMSRVREERRNRSAMGT</sequence>
<organism evidence="2 3">
    <name type="scientific">Methylobacterium frigidaeris</name>
    <dbReference type="NCBI Taxonomy" id="2038277"/>
    <lineage>
        <taxon>Bacteria</taxon>
        <taxon>Pseudomonadati</taxon>
        <taxon>Pseudomonadota</taxon>
        <taxon>Alphaproteobacteria</taxon>
        <taxon>Hyphomicrobiales</taxon>
        <taxon>Methylobacteriaceae</taxon>
        <taxon>Methylobacterium</taxon>
    </lineage>
</organism>
<keyword evidence="3" id="KW-1185">Reference proteome</keyword>
<accession>A0AA37HHC0</accession>
<feature type="compositionally biased region" description="Basic and acidic residues" evidence="1">
    <location>
        <begin position="1"/>
        <end position="26"/>
    </location>
</feature>
<reference evidence="2" key="2">
    <citation type="submission" date="2021-08" db="EMBL/GenBank/DDBJ databases">
        <authorList>
            <person name="Tani A."/>
            <person name="Ola A."/>
            <person name="Ogura Y."/>
            <person name="Katsura K."/>
            <person name="Hayashi T."/>
        </authorList>
    </citation>
    <scope>NUCLEOTIDE SEQUENCE</scope>
    <source>
        <strain evidence="2">JCM 32048</strain>
    </source>
</reference>
<evidence type="ECO:0008006" key="4">
    <source>
        <dbReference type="Google" id="ProtNLM"/>
    </source>
</evidence>
<gene>
    <name evidence="2" type="ORF">MPEAHAMD_5766</name>
</gene>
<protein>
    <recommendedName>
        <fullName evidence="4">Competence protein CoiA</fullName>
    </recommendedName>
</protein>
<reference evidence="2" key="1">
    <citation type="journal article" date="2016" name="Front. Microbiol.">
        <title>Genome Sequence of the Piezophilic, Mesophilic Sulfate-Reducing Bacterium Desulfovibrio indicus J2T.</title>
        <authorList>
            <person name="Cao J."/>
            <person name="Maignien L."/>
            <person name="Shao Z."/>
            <person name="Alain K."/>
            <person name="Jebbar M."/>
        </authorList>
    </citation>
    <scope>NUCLEOTIDE SEQUENCE</scope>
    <source>
        <strain evidence="2">JCM 32048</strain>
    </source>
</reference>
<evidence type="ECO:0000313" key="3">
    <source>
        <dbReference type="Proteomes" id="UP001055286"/>
    </source>
</evidence>